<evidence type="ECO:0000256" key="4">
    <source>
        <dbReference type="ARBA" id="ARBA00022571"/>
    </source>
</evidence>
<dbReference type="InterPro" id="IPR014729">
    <property type="entry name" value="Rossmann-like_a/b/a_fold"/>
</dbReference>
<dbReference type="InterPro" id="IPR048267">
    <property type="entry name" value="Arginosuc_syn_N"/>
</dbReference>
<dbReference type="AlphaFoldDB" id="A0A7V5HZ08"/>
<feature type="domain" description="Arginosuccinate synthase C-terminal" evidence="11">
    <location>
        <begin position="176"/>
        <end position="391"/>
    </location>
</feature>
<accession>A0A7V5HZ08</accession>
<evidence type="ECO:0000256" key="2">
    <source>
        <dbReference type="ARBA" id="ARBA00011881"/>
    </source>
</evidence>
<dbReference type="Gene3D" id="3.40.50.620">
    <property type="entry name" value="HUPs"/>
    <property type="match status" value="1"/>
</dbReference>
<comment type="caution">
    <text evidence="9">Lacks conserved residue(s) required for the propagation of feature annotation.</text>
</comment>
<feature type="binding site" evidence="9">
    <location>
        <position position="274"/>
    </location>
    <ligand>
        <name>L-citrulline</name>
        <dbReference type="ChEBI" id="CHEBI:57743"/>
    </ligand>
</feature>
<evidence type="ECO:0000256" key="1">
    <source>
        <dbReference type="ARBA" id="ARBA00004967"/>
    </source>
</evidence>
<dbReference type="EC" id="6.3.4.5" evidence="3 9"/>
<dbReference type="PANTHER" id="PTHR11587:SF2">
    <property type="entry name" value="ARGININOSUCCINATE SYNTHASE"/>
    <property type="match status" value="1"/>
</dbReference>
<evidence type="ECO:0000256" key="9">
    <source>
        <dbReference type="HAMAP-Rule" id="MF_00005"/>
    </source>
</evidence>
<dbReference type="PROSITE" id="PS00565">
    <property type="entry name" value="ARGININOSUCCIN_SYN_2"/>
    <property type="match status" value="1"/>
</dbReference>
<feature type="binding site" evidence="9">
    <location>
        <position position="124"/>
    </location>
    <ligand>
        <name>L-citrulline</name>
        <dbReference type="ChEBI" id="CHEBI:57743"/>
    </ligand>
</feature>
<evidence type="ECO:0000256" key="7">
    <source>
        <dbReference type="ARBA" id="ARBA00022741"/>
    </source>
</evidence>
<dbReference type="UniPathway" id="UPA00068">
    <property type="reaction ID" value="UER00113"/>
</dbReference>
<evidence type="ECO:0000259" key="11">
    <source>
        <dbReference type="Pfam" id="PF20979"/>
    </source>
</evidence>
<dbReference type="Pfam" id="PF00764">
    <property type="entry name" value="Arginosuc_synth"/>
    <property type="match status" value="1"/>
</dbReference>
<dbReference type="PANTHER" id="PTHR11587">
    <property type="entry name" value="ARGININOSUCCINATE SYNTHASE"/>
    <property type="match status" value="1"/>
</dbReference>
<dbReference type="PROSITE" id="PS00564">
    <property type="entry name" value="ARGININOSUCCIN_SYN_1"/>
    <property type="match status" value="1"/>
</dbReference>
<protein>
    <recommendedName>
        <fullName evidence="3 9">Argininosuccinate synthase</fullName>
        <ecNumber evidence="3 9">6.3.4.5</ecNumber>
    </recommendedName>
    <alternativeName>
        <fullName evidence="9">Citrulline--aspartate ligase</fullName>
    </alternativeName>
</protein>
<feature type="domain" description="Arginosuccinate synthase-like N-terminal" evidence="10">
    <location>
        <begin position="6"/>
        <end position="167"/>
    </location>
</feature>
<dbReference type="GO" id="GO:0000050">
    <property type="term" value="P:urea cycle"/>
    <property type="evidence" value="ECO:0007669"/>
    <property type="project" value="TreeGrafter"/>
</dbReference>
<comment type="pathway">
    <text evidence="1 9">Amino-acid biosynthesis; L-arginine biosynthesis; L-arginine from L-ornithine and carbamoyl phosphate: step 2/3.</text>
</comment>
<dbReference type="FunFam" id="3.90.1260.10:FF:000007">
    <property type="entry name" value="Argininosuccinate synthase"/>
    <property type="match status" value="1"/>
</dbReference>
<dbReference type="GO" id="GO:0005737">
    <property type="term" value="C:cytoplasm"/>
    <property type="evidence" value="ECO:0007669"/>
    <property type="project" value="UniProtKB-SubCell"/>
</dbReference>
<reference evidence="12" key="1">
    <citation type="journal article" date="2020" name="mSystems">
        <title>Genome- and Community-Level Interaction Insights into Carbon Utilization and Element Cycling Functions of Hydrothermarchaeota in Hydrothermal Sediment.</title>
        <authorList>
            <person name="Zhou Z."/>
            <person name="Liu Y."/>
            <person name="Xu W."/>
            <person name="Pan J."/>
            <person name="Luo Z.H."/>
            <person name="Li M."/>
        </authorList>
    </citation>
    <scope>NUCLEOTIDE SEQUENCE [LARGE SCALE GENOMIC DNA]</scope>
    <source>
        <strain evidence="12">HyVt-92</strain>
    </source>
</reference>
<comment type="similarity">
    <text evidence="9">Belongs to the argininosuccinate synthase family. Type 1 subfamily.</text>
</comment>
<dbReference type="EMBL" id="DRTT01000100">
    <property type="protein sequence ID" value="HHF98545.1"/>
    <property type="molecule type" value="Genomic_DNA"/>
</dbReference>
<dbReference type="GO" id="GO:0004055">
    <property type="term" value="F:argininosuccinate synthase activity"/>
    <property type="evidence" value="ECO:0007669"/>
    <property type="project" value="UniProtKB-UniRule"/>
</dbReference>
<dbReference type="GO" id="GO:0005524">
    <property type="term" value="F:ATP binding"/>
    <property type="evidence" value="ECO:0007669"/>
    <property type="project" value="UniProtKB-UniRule"/>
</dbReference>
<dbReference type="Gene3D" id="3.90.1260.10">
    <property type="entry name" value="Argininosuccinate synthetase, chain A, domain 2"/>
    <property type="match status" value="1"/>
</dbReference>
<dbReference type="Proteomes" id="UP000886070">
    <property type="component" value="Unassembled WGS sequence"/>
</dbReference>
<keyword evidence="8 9" id="KW-0067">ATP-binding</keyword>
<dbReference type="HAMAP" id="MF_00005">
    <property type="entry name" value="Arg_succ_synth_type1"/>
    <property type="match status" value="1"/>
</dbReference>
<dbReference type="InterPro" id="IPR024074">
    <property type="entry name" value="AS_cat/multimer_dom_body"/>
</dbReference>
<feature type="binding site" evidence="9">
    <location>
        <position position="177"/>
    </location>
    <ligand>
        <name>L-citrulline</name>
        <dbReference type="ChEBI" id="CHEBI:57743"/>
    </ligand>
</feature>
<dbReference type="GO" id="GO:0000053">
    <property type="term" value="P:argininosuccinate metabolic process"/>
    <property type="evidence" value="ECO:0007669"/>
    <property type="project" value="TreeGrafter"/>
</dbReference>
<keyword evidence="6 9" id="KW-0028">Amino-acid biosynthesis</keyword>
<dbReference type="CDD" id="cd01999">
    <property type="entry name" value="ASS"/>
    <property type="match status" value="1"/>
</dbReference>
<comment type="subcellular location">
    <subcellularLocation>
        <location evidence="9">Cytoplasm</location>
    </subcellularLocation>
</comment>
<organism evidence="12">
    <name type="scientific">Aerophobetes bacterium</name>
    <dbReference type="NCBI Taxonomy" id="2030807"/>
    <lineage>
        <taxon>Bacteria</taxon>
        <taxon>Candidatus Aerophobota</taxon>
    </lineage>
</organism>
<feature type="binding site" evidence="9">
    <location>
        <position position="37"/>
    </location>
    <ligand>
        <name>ATP</name>
        <dbReference type="ChEBI" id="CHEBI:30616"/>
    </ligand>
</feature>
<comment type="subunit">
    <text evidence="2 9">Homotetramer.</text>
</comment>
<feature type="binding site" evidence="9">
    <location>
        <position position="120"/>
    </location>
    <ligand>
        <name>L-aspartate</name>
        <dbReference type="ChEBI" id="CHEBI:29991"/>
    </ligand>
</feature>
<evidence type="ECO:0000256" key="3">
    <source>
        <dbReference type="ARBA" id="ARBA00012286"/>
    </source>
</evidence>
<dbReference type="Gene3D" id="1.20.5.470">
    <property type="entry name" value="Single helix bin"/>
    <property type="match status" value="1"/>
</dbReference>
<dbReference type="FunFam" id="3.40.50.620:FF:000019">
    <property type="entry name" value="Argininosuccinate synthase"/>
    <property type="match status" value="1"/>
</dbReference>
<dbReference type="NCBIfam" id="TIGR00032">
    <property type="entry name" value="argG"/>
    <property type="match status" value="1"/>
</dbReference>
<keyword evidence="5 9" id="KW-0436">Ligase</keyword>
<feature type="binding site" evidence="9">
    <location>
        <position position="118"/>
    </location>
    <ligand>
        <name>ATP</name>
        <dbReference type="ChEBI" id="CHEBI:30616"/>
    </ligand>
</feature>
<dbReference type="InterPro" id="IPR048268">
    <property type="entry name" value="Arginosuc_syn_C"/>
</dbReference>
<dbReference type="InterPro" id="IPR018223">
    <property type="entry name" value="Arginosuc_synth_CS"/>
</dbReference>
<comment type="catalytic activity">
    <reaction evidence="9">
        <text>L-citrulline + L-aspartate + ATP = 2-(N(omega)-L-arginino)succinate + AMP + diphosphate + H(+)</text>
        <dbReference type="Rhea" id="RHEA:10932"/>
        <dbReference type="ChEBI" id="CHEBI:15378"/>
        <dbReference type="ChEBI" id="CHEBI:29991"/>
        <dbReference type="ChEBI" id="CHEBI:30616"/>
        <dbReference type="ChEBI" id="CHEBI:33019"/>
        <dbReference type="ChEBI" id="CHEBI:57472"/>
        <dbReference type="ChEBI" id="CHEBI:57743"/>
        <dbReference type="ChEBI" id="CHEBI:456215"/>
        <dbReference type="EC" id="6.3.4.5"/>
    </reaction>
</comment>
<proteinExistence type="inferred from homology"/>
<dbReference type="GO" id="GO:0006526">
    <property type="term" value="P:L-arginine biosynthetic process"/>
    <property type="evidence" value="ECO:0007669"/>
    <property type="project" value="UniProtKB-UniRule"/>
</dbReference>
<dbReference type="InterPro" id="IPR023434">
    <property type="entry name" value="Arginosuc_synth_type_1_subfam"/>
</dbReference>
<comment type="caution">
    <text evidence="12">The sequence shown here is derived from an EMBL/GenBank/DDBJ whole genome shotgun (WGS) entry which is preliminary data.</text>
</comment>
<feature type="binding site" evidence="9">
    <location>
        <position position="186"/>
    </location>
    <ligand>
        <name>L-citrulline</name>
        <dbReference type="ChEBI" id="CHEBI:57743"/>
    </ligand>
</feature>
<dbReference type="SUPFAM" id="SSF69864">
    <property type="entry name" value="Argininosuccinate synthetase, C-terminal domain"/>
    <property type="match status" value="1"/>
</dbReference>
<dbReference type="Pfam" id="PF20979">
    <property type="entry name" value="Arginosuc_syn_C"/>
    <property type="match status" value="1"/>
</dbReference>
<evidence type="ECO:0000256" key="8">
    <source>
        <dbReference type="ARBA" id="ARBA00022840"/>
    </source>
</evidence>
<keyword evidence="7 9" id="KW-0547">Nucleotide-binding</keyword>
<dbReference type="NCBIfam" id="NF001770">
    <property type="entry name" value="PRK00509.1"/>
    <property type="match status" value="1"/>
</dbReference>
<feature type="binding site" evidence="9">
    <location>
        <begin position="10"/>
        <end position="18"/>
    </location>
    <ligand>
        <name>ATP</name>
        <dbReference type="ChEBI" id="CHEBI:30616"/>
    </ligand>
</feature>
<feature type="binding site" evidence="9">
    <location>
        <position position="88"/>
    </location>
    <ligand>
        <name>L-citrulline</name>
        <dbReference type="ChEBI" id="CHEBI:57743"/>
    </ligand>
</feature>
<sequence>MRKNKKIVLAYSGGLDTSVILHWLKEKHNAEVITFTADLGQGEILEKIKEKAEKTGAIRAYVKDLKEEFARDYILPALKAGALYEGKYPLATALARPLIAKELVKIAEKEGAEAIAHGCTGKGNDQVRFEVTARALNPEIEIIAPVREWEFTSREEEIEYAKKNKIPVEIKKSSPYSIDRNLWGISIECGPLEDPWQEPPSDSFQITKHLEETPDKPSYLEIEFEKGVPVGINGEKYPLVKLIETLNKVGGENGVGRIDMMENRLVGIKSREVYEAPAATILHKAHRELESLTLDRETFHFKPLISQKYAEIIYYGLWYSPLREAMDRFIEETQKYVTGCVRVKLFKGLCEVVGRKSPFSLYDTKLATYTKEDIFDQKASSGFIKIWGLPVVTFANMRRKK</sequence>
<evidence type="ECO:0000259" key="10">
    <source>
        <dbReference type="Pfam" id="PF00764"/>
    </source>
</evidence>
<feature type="binding site" evidence="9">
    <location>
        <position position="128"/>
    </location>
    <ligand>
        <name>L-citrulline</name>
        <dbReference type="ChEBI" id="CHEBI:57743"/>
    </ligand>
</feature>
<feature type="binding site" evidence="9">
    <location>
        <position position="124"/>
    </location>
    <ligand>
        <name>L-aspartate</name>
        <dbReference type="ChEBI" id="CHEBI:29991"/>
    </ligand>
</feature>
<dbReference type="InterPro" id="IPR001518">
    <property type="entry name" value="Arginosuc_synth"/>
</dbReference>
<evidence type="ECO:0000313" key="12">
    <source>
        <dbReference type="EMBL" id="HHF98545.1"/>
    </source>
</evidence>
<keyword evidence="4 9" id="KW-0055">Arginine biosynthesis</keyword>
<dbReference type="SUPFAM" id="SSF52402">
    <property type="entry name" value="Adenine nucleotide alpha hydrolases-like"/>
    <property type="match status" value="1"/>
</dbReference>
<evidence type="ECO:0000256" key="5">
    <source>
        <dbReference type="ARBA" id="ARBA00022598"/>
    </source>
</evidence>
<evidence type="ECO:0000256" key="6">
    <source>
        <dbReference type="ARBA" id="ARBA00022605"/>
    </source>
</evidence>
<name>A0A7V5HZ08_UNCAE</name>
<gene>
    <name evidence="9" type="primary">argG</name>
    <name evidence="12" type="ORF">ENL39_03540</name>
</gene>
<feature type="binding site" evidence="9">
    <location>
        <position position="125"/>
    </location>
    <ligand>
        <name>L-aspartate</name>
        <dbReference type="ChEBI" id="CHEBI:29991"/>
    </ligand>
</feature>
<keyword evidence="9" id="KW-0963">Cytoplasm</keyword>
<feature type="binding site" evidence="9">
    <location>
        <position position="262"/>
    </location>
    <ligand>
        <name>L-citrulline</name>
        <dbReference type="ChEBI" id="CHEBI:57743"/>
    </ligand>
</feature>